<gene>
    <name evidence="1" type="ORF">RF11_11320</name>
</gene>
<accession>A0A0C2M2E5</accession>
<name>A0A0C2M2E5_THEKT</name>
<comment type="caution">
    <text evidence="1">The sequence shown here is derived from an EMBL/GenBank/DDBJ whole genome shotgun (WGS) entry which is preliminary data.</text>
</comment>
<protein>
    <submittedName>
        <fullName evidence="1">Uncharacterized protein</fullName>
    </submittedName>
</protein>
<dbReference type="AlphaFoldDB" id="A0A0C2M2E5"/>
<organism evidence="1 2">
    <name type="scientific">Thelohanellus kitauei</name>
    <name type="common">Myxosporean</name>
    <dbReference type="NCBI Taxonomy" id="669202"/>
    <lineage>
        <taxon>Eukaryota</taxon>
        <taxon>Metazoa</taxon>
        <taxon>Cnidaria</taxon>
        <taxon>Myxozoa</taxon>
        <taxon>Myxosporea</taxon>
        <taxon>Bivalvulida</taxon>
        <taxon>Platysporina</taxon>
        <taxon>Myxobolidae</taxon>
        <taxon>Thelohanellus</taxon>
    </lineage>
</organism>
<reference evidence="1 2" key="1">
    <citation type="journal article" date="2014" name="Genome Biol. Evol.">
        <title>The genome of the myxosporean Thelohanellus kitauei shows adaptations to nutrient acquisition within its fish host.</title>
        <authorList>
            <person name="Yang Y."/>
            <person name="Xiong J."/>
            <person name="Zhou Z."/>
            <person name="Huo F."/>
            <person name="Miao W."/>
            <person name="Ran C."/>
            <person name="Liu Y."/>
            <person name="Zhang J."/>
            <person name="Feng J."/>
            <person name="Wang M."/>
            <person name="Wang M."/>
            <person name="Wang L."/>
            <person name="Yao B."/>
        </authorList>
    </citation>
    <scope>NUCLEOTIDE SEQUENCE [LARGE SCALE GENOMIC DNA]</scope>
    <source>
        <strain evidence="1">Wuqing</strain>
    </source>
</reference>
<sequence length="125" mass="14465">MDLGRRLQQIIRGPQKHHSNVRILGFPNYSHKFLLAYDASDLAVGADHIFKKYRITGLAGCVMHPCERHLKRRENRSNFIKMNDIIEDISSEYKLSARLLFIQNDMVSSIADDILYYTILQASIN</sequence>
<dbReference type="EMBL" id="JWZT01005374">
    <property type="protein sequence ID" value="KII61235.1"/>
    <property type="molecule type" value="Genomic_DNA"/>
</dbReference>
<dbReference type="Proteomes" id="UP000031668">
    <property type="component" value="Unassembled WGS sequence"/>
</dbReference>
<keyword evidence="2" id="KW-1185">Reference proteome</keyword>
<proteinExistence type="predicted"/>
<evidence type="ECO:0000313" key="1">
    <source>
        <dbReference type="EMBL" id="KII61235.1"/>
    </source>
</evidence>
<evidence type="ECO:0000313" key="2">
    <source>
        <dbReference type="Proteomes" id="UP000031668"/>
    </source>
</evidence>